<evidence type="ECO:0000313" key="1">
    <source>
        <dbReference type="EMBL" id="TGJ64983.1"/>
    </source>
</evidence>
<dbReference type="AlphaFoldDB" id="A0A7C8PEX2"/>
<evidence type="ECO:0000313" key="2">
    <source>
        <dbReference type="Proteomes" id="UP000297595"/>
    </source>
</evidence>
<dbReference type="SUPFAM" id="SSF52540">
    <property type="entry name" value="P-loop containing nucleoside triphosphate hydrolases"/>
    <property type="match status" value="1"/>
</dbReference>
<dbReference type="Proteomes" id="UP000297595">
    <property type="component" value="Unassembled WGS sequence"/>
</dbReference>
<dbReference type="InterPro" id="IPR027417">
    <property type="entry name" value="P-loop_NTPase"/>
</dbReference>
<organism evidence="1 2">
    <name type="scientific">Orbilia oligospora</name>
    <name type="common">Nematode-trapping fungus</name>
    <name type="synonym">Arthrobotrys oligospora</name>
    <dbReference type="NCBI Taxonomy" id="2813651"/>
    <lineage>
        <taxon>Eukaryota</taxon>
        <taxon>Fungi</taxon>
        <taxon>Dikarya</taxon>
        <taxon>Ascomycota</taxon>
        <taxon>Pezizomycotina</taxon>
        <taxon>Orbiliomycetes</taxon>
        <taxon>Orbiliales</taxon>
        <taxon>Orbiliaceae</taxon>
        <taxon>Orbilia</taxon>
    </lineage>
</organism>
<accession>A0A7C8PEX2</accession>
<dbReference type="EMBL" id="SOZJ01000006">
    <property type="protein sequence ID" value="TGJ64983.1"/>
    <property type="molecule type" value="Genomic_DNA"/>
</dbReference>
<comment type="caution">
    <text evidence="1">The sequence shown here is derived from an EMBL/GenBank/DDBJ whole genome shotgun (WGS) entry which is preliminary data.</text>
</comment>
<name>A0A7C8PEX2_ORBOL</name>
<dbReference type="Gene3D" id="3.40.50.300">
    <property type="entry name" value="P-loop containing nucleotide triphosphate hydrolases"/>
    <property type="match status" value="1"/>
</dbReference>
<sequence>MQSWRRKIELTRQQKPIVHQLPNLPNDRLIGRDDILARLETYLSLKTVVQRGSLTIFKETGSEVFQIINSEEEVDRKENTRIFVLWGGIGTGKTRLALEYAYKVGGGLPTPRSASENGMSSPSSSIHADKIDPPYSYIVWVDAKTKESAKSAFLDFAKSLNLELGFQTPGVQLIIDYLNSCGLPWLLIFDDVVDVEAIEGCWSRSSKGSIIITTRDPEFCLYLSWKTSSDGAMQGQINMKRQPCFPESWFYQEVSGLVRDSAIQLFKSLSFSGSDLTTGIQEAKLIVAIGSSPSLIYAAAEAVNLGLISIVDICGQGYVDFEILAAAENYFQTRKSESTDSITPKLRYREIISQWDDEISRMTAQLTDTSILHLVICFTSSPLEDEISSWIAARLQSKGVDERVTEVSIVDGTQSKEMSNRGADMASFFGSKLTSSLRGARRLLGGFPRSSSNFYQFGGTFWRYLAKKITCIEGKSSLDLSLIFASDVVSLNFSHNSYRSGYAHITLGMIQIGQKELEAVEKSIESAILCFAQCRKVDYILYYAATANALLGWVQADLHKHNDAIHYLETAHKNYSSHCWDSISLFRDGYSEVKKRLCRLEYMLSLSYDQLENKQKRIYWRERTEFSRESLAPQGSEAMTEKESYESLTDFGVSDLFSIEEL</sequence>
<reference evidence="1 2" key="1">
    <citation type="submission" date="2019-03" db="EMBL/GenBank/DDBJ databases">
        <title>Nematode-trapping fungi genome.</title>
        <authorList>
            <person name="Vidal-Diez De Ulzurrun G."/>
        </authorList>
    </citation>
    <scope>NUCLEOTIDE SEQUENCE [LARGE SCALE GENOMIC DNA]</scope>
    <source>
        <strain evidence="1 2">TWF154</strain>
    </source>
</reference>
<protein>
    <submittedName>
        <fullName evidence="1">Uncharacterized protein</fullName>
    </submittedName>
</protein>
<proteinExistence type="predicted"/>
<gene>
    <name evidence="1" type="ORF">EYR41_008987</name>
</gene>